<feature type="transmembrane region" description="Helical" evidence="2">
    <location>
        <begin position="508"/>
        <end position="529"/>
    </location>
</feature>
<feature type="transmembrane region" description="Helical" evidence="2">
    <location>
        <begin position="456"/>
        <end position="482"/>
    </location>
</feature>
<dbReference type="Proteomes" id="UP000622797">
    <property type="component" value="Unassembled WGS sequence"/>
</dbReference>
<proteinExistence type="predicted"/>
<comment type="caution">
    <text evidence="3">The sequence shown here is derived from an EMBL/GenBank/DDBJ whole genome shotgun (WGS) entry which is preliminary data.</text>
</comment>
<dbReference type="OrthoDB" id="3061561at2759"/>
<organism evidence="3 4">
    <name type="scientific">Fusarium sarcochroum</name>
    <dbReference type="NCBI Taxonomy" id="1208366"/>
    <lineage>
        <taxon>Eukaryota</taxon>
        <taxon>Fungi</taxon>
        <taxon>Dikarya</taxon>
        <taxon>Ascomycota</taxon>
        <taxon>Pezizomycotina</taxon>
        <taxon>Sordariomycetes</taxon>
        <taxon>Hypocreomycetidae</taxon>
        <taxon>Hypocreales</taxon>
        <taxon>Nectriaceae</taxon>
        <taxon>Fusarium</taxon>
        <taxon>Fusarium lateritium species complex</taxon>
    </lineage>
</organism>
<dbReference type="EMBL" id="JABEXW010000113">
    <property type="protein sequence ID" value="KAF4970712.1"/>
    <property type="molecule type" value="Genomic_DNA"/>
</dbReference>
<keyword evidence="2" id="KW-1133">Transmembrane helix</keyword>
<accession>A0A8H4XD60</accession>
<dbReference type="PANTHER" id="PTHR35043:SF7">
    <property type="entry name" value="TRANSCRIPTION FACTOR DOMAIN-CONTAINING PROTEIN"/>
    <property type="match status" value="1"/>
</dbReference>
<evidence type="ECO:0000313" key="3">
    <source>
        <dbReference type="EMBL" id="KAF4970712.1"/>
    </source>
</evidence>
<name>A0A8H4XD60_9HYPO</name>
<reference evidence="3" key="2">
    <citation type="submission" date="2020-05" db="EMBL/GenBank/DDBJ databases">
        <authorList>
            <person name="Kim H.-S."/>
            <person name="Proctor R.H."/>
            <person name="Brown D.W."/>
        </authorList>
    </citation>
    <scope>NUCLEOTIDE SEQUENCE</scope>
    <source>
        <strain evidence="3">NRRL 20472</strain>
    </source>
</reference>
<feature type="compositionally biased region" description="Basic and acidic residues" evidence="1">
    <location>
        <begin position="300"/>
        <end position="311"/>
    </location>
</feature>
<keyword evidence="2" id="KW-0812">Transmembrane</keyword>
<reference evidence="3" key="1">
    <citation type="journal article" date="2020" name="BMC Genomics">
        <title>Correction to: Identification and distribution of gene clusters required for synthesis of sphingolipid metabolism inhibitors in diverse species of the filamentous fungus Fusarium.</title>
        <authorList>
            <person name="Kim H.S."/>
            <person name="Lohmar J.M."/>
            <person name="Busman M."/>
            <person name="Brown D.W."/>
            <person name="Naumann T.A."/>
            <person name="Divon H.H."/>
            <person name="Lysoe E."/>
            <person name="Uhlig S."/>
            <person name="Proctor R.H."/>
        </authorList>
    </citation>
    <scope>NUCLEOTIDE SEQUENCE</scope>
    <source>
        <strain evidence="3">NRRL 20472</strain>
    </source>
</reference>
<feature type="region of interest" description="Disordered" evidence="1">
    <location>
        <begin position="296"/>
        <end position="315"/>
    </location>
</feature>
<keyword evidence="4" id="KW-1185">Reference proteome</keyword>
<protein>
    <submittedName>
        <fullName evidence="3">Uncharacterized protein</fullName>
    </submittedName>
</protein>
<dbReference type="PANTHER" id="PTHR35043">
    <property type="entry name" value="TRANSCRIPTION FACTOR DOMAIN-CONTAINING PROTEIN"/>
    <property type="match status" value="1"/>
</dbReference>
<gene>
    <name evidence="3" type="ORF">FSARC_2343</name>
</gene>
<evidence type="ECO:0000256" key="2">
    <source>
        <dbReference type="SAM" id="Phobius"/>
    </source>
</evidence>
<dbReference type="AlphaFoldDB" id="A0A8H4XD60"/>
<keyword evidence="2" id="KW-0472">Membrane</keyword>
<feature type="transmembrane region" description="Helical" evidence="2">
    <location>
        <begin position="423"/>
        <end position="444"/>
    </location>
</feature>
<sequence length="564" mass="64326">MTSPTALNMSSSPNAPWTVLVHYNNTDDLQTLIAPAWVDTPNIRSTMDILQSCLLTLFACIYTALHLDVPTKTAWHRVLLSKVGWVVITLFSPEISLYMAADQLQQAWKLKSNLRAIRKKHEGPEYEDLGLNIDLRYAFFIIMGGVRAGVDNMLSLPDLDEGAFGHNSKLLPDSVRLGPKGVTQLAERGHWIRISEKRIDDKSKADTLQKILVVIQVSWMVMQCIARRVNDLPLSLLEIHTMVHVVCALVLYICWFKKPLNVHDPEVTNPRDFKGEIALMLQRQFYSKLSNKLALFPQKDSPDQPPPREEESGQSMRWIERSLGSKLDQFFNRWDAILETYPFENRVELANSTKHIGSSDSPSYKTQVLFLARLEDFSQESKSFYRNLPFSEGKSNIDIDIRGSYDPVDSSWIIEPIEFWFNYPWLLLLAVVLSAAYGGIHLTAWNSVFPNHVEKLLWKISCICVAAMPPIFAGLITALTLVANISEPILDYISQHFFDLVGYHPSDLFLDMAVSIMFTAPFWIAYLLYMVSRVYIIVEVFISLRHVPVGVYVSPSWVQMIPHF</sequence>
<evidence type="ECO:0000256" key="1">
    <source>
        <dbReference type="SAM" id="MobiDB-lite"/>
    </source>
</evidence>
<evidence type="ECO:0000313" key="4">
    <source>
        <dbReference type="Proteomes" id="UP000622797"/>
    </source>
</evidence>